<keyword evidence="2" id="KW-0812">Transmembrane</keyword>
<sequence>MKKKRYSLLRFNANRVFIGTIFIALSGLLLFLYSCKKDQKQSVTARNQPANKQTALENSAYTDLKLKATPQVFNDLDWTNVKVITANGVPSLLWIKSKSTDSKYLLYSKRDSVVNTRWVQLNVNNGSGKITSSSINETEHIESNIKNGRIYAAQKIDERGNITVLNINKPIKIATNAVKNFKVLGQTLSTNAECDPGGGGDPGTGTGSSGDGIGDGGTDGSFTWSGVNQLPEVVVSSTTTSGSVLGLYSLYILMGNNPSYGFNYTPGPNGGGSGSGPANNGMEASVPAPGGGVGTDPGFKKGKTPATGVAKFAPFGGLYGGWQVNITYTITTNTKNGVTTTTPTVTANVAATFGAESMIVGWQTLTSTTSVTDQTINFSFNGYDVYGVYNQGWHDNVTIDGTYNTSTGVYSIYVHRAP</sequence>
<evidence type="ECO:0008006" key="5">
    <source>
        <dbReference type="Google" id="ProtNLM"/>
    </source>
</evidence>
<protein>
    <recommendedName>
        <fullName evidence="5">DUF4374 domain-containing protein</fullName>
    </recommendedName>
</protein>
<evidence type="ECO:0000256" key="2">
    <source>
        <dbReference type="SAM" id="Phobius"/>
    </source>
</evidence>
<organism evidence="3 4">
    <name type="scientific">Mucilaginibacter lappiensis</name>
    <dbReference type="NCBI Taxonomy" id="354630"/>
    <lineage>
        <taxon>Bacteria</taxon>
        <taxon>Pseudomonadati</taxon>
        <taxon>Bacteroidota</taxon>
        <taxon>Sphingobacteriia</taxon>
        <taxon>Sphingobacteriales</taxon>
        <taxon>Sphingobacteriaceae</taxon>
        <taxon>Mucilaginibacter</taxon>
    </lineage>
</organism>
<evidence type="ECO:0000313" key="4">
    <source>
        <dbReference type="Proteomes" id="UP000541583"/>
    </source>
</evidence>
<dbReference type="EMBL" id="JACHCB010000001">
    <property type="protein sequence ID" value="MBB6107672.1"/>
    <property type="molecule type" value="Genomic_DNA"/>
</dbReference>
<keyword evidence="2" id="KW-1133">Transmembrane helix</keyword>
<keyword evidence="2" id="KW-0472">Membrane</keyword>
<dbReference type="RefSeq" id="WP_076369883.1">
    <property type="nucleotide sequence ID" value="NZ_FTMG01000001.1"/>
</dbReference>
<dbReference type="PROSITE" id="PS51257">
    <property type="entry name" value="PROKAR_LIPOPROTEIN"/>
    <property type="match status" value="1"/>
</dbReference>
<comment type="caution">
    <text evidence="3">The sequence shown here is derived from an EMBL/GenBank/DDBJ whole genome shotgun (WGS) entry which is preliminary data.</text>
</comment>
<gene>
    <name evidence="3" type="ORF">HDF23_000402</name>
</gene>
<dbReference type="Proteomes" id="UP000541583">
    <property type="component" value="Unassembled WGS sequence"/>
</dbReference>
<feature type="transmembrane region" description="Helical" evidence="2">
    <location>
        <begin position="12"/>
        <end position="33"/>
    </location>
</feature>
<evidence type="ECO:0000313" key="3">
    <source>
        <dbReference type="EMBL" id="MBB6107672.1"/>
    </source>
</evidence>
<keyword evidence="4" id="KW-1185">Reference proteome</keyword>
<name>A0ABR6PD32_9SPHI</name>
<feature type="region of interest" description="Disordered" evidence="1">
    <location>
        <begin position="193"/>
        <end position="222"/>
    </location>
</feature>
<reference evidence="3 4" key="1">
    <citation type="submission" date="2020-08" db="EMBL/GenBank/DDBJ databases">
        <title>Genomic Encyclopedia of Type Strains, Phase IV (KMG-V): Genome sequencing to study the core and pangenomes of soil and plant-associated prokaryotes.</title>
        <authorList>
            <person name="Whitman W."/>
        </authorList>
    </citation>
    <scope>NUCLEOTIDE SEQUENCE [LARGE SCALE GENOMIC DNA]</scope>
    <source>
        <strain evidence="3 4">ANJLi2</strain>
    </source>
</reference>
<proteinExistence type="predicted"/>
<accession>A0ABR6PD32</accession>
<feature type="compositionally biased region" description="Gly residues" evidence="1">
    <location>
        <begin position="196"/>
        <end position="219"/>
    </location>
</feature>
<evidence type="ECO:0000256" key="1">
    <source>
        <dbReference type="SAM" id="MobiDB-lite"/>
    </source>
</evidence>